<evidence type="ECO:0000256" key="2">
    <source>
        <dbReference type="ARBA" id="ARBA00023049"/>
    </source>
</evidence>
<dbReference type="PANTHER" id="PTHR11851">
    <property type="entry name" value="METALLOPROTEASE"/>
    <property type="match status" value="1"/>
</dbReference>
<dbReference type="EMBL" id="JBHUFC010000002">
    <property type="protein sequence ID" value="MFD1787098.1"/>
    <property type="molecule type" value="Genomic_DNA"/>
</dbReference>
<evidence type="ECO:0000256" key="1">
    <source>
        <dbReference type="ARBA" id="ARBA00007261"/>
    </source>
</evidence>
<name>A0ABW4NAF1_9SPHN</name>
<keyword evidence="2" id="KW-0482">Metalloprotease</keyword>
<evidence type="ECO:0000313" key="7">
    <source>
        <dbReference type="EMBL" id="MFD1787098.1"/>
    </source>
</evidence>
<sequence length="945" mass="102018">MPIARTGLLAALALTSALTQPALAQTARAPRPAVQKVLPTSSYTLPNGLKVTFHIDRSDPVVAVVLAAHVGSSREVSGRTGFAHMFEHLFFLNSENLGPGGLDKLSTRVGGTGANGSTSRDWTVYNQEVPKDALEKMIWAEADKLGFFIKTVTPAVLEKEKQVVKNEKRQSVDNRPYGHVNELMAAAMYPQDHPYSWMVIGSMKDLDAAQVADVQDFYRRWYTPNNSTLTIAGDFDPVQARAWVVKYFGEIPRGAPAARPTPRPVTLTGSKSIAYLDSYAKLPQLSIAWPTVGVADPDAVAVEVLGDLLTEGRDAPLTKLLVEQQKLTDKVDIGNWDSEIAGETVLAVRAFPNVTLDRVKAAIDQGLAGFRVDPAALQRVKTLREAAIYNQLGDVEGKATTIARYEAQTGDADFLDTYLARLRALTPADIDRVFRRYMFNRPSVSVSAVPKAMPQLGLTGATMVTPVTEPIVQGAEAAVDQNAGRTAYTRTPSKIDRTKEPPFGPTPTVTPLTPWQATATNGIAVSGIEDRELPVVRFTLSVDGGQRLDAGAKPGTATLLARMLTRGTARRTPAELEKALQALGARIDASVDRERLIVSGTTLARNYDATMALFGEILLEPRWDAAELALAKAAVTARIADNTSDPQALATRVTNVVSYPQGSLLAQDILGTPESVAALTIDDLKAAYARLSPRLARFRVAGAVTQGQATAALAPLATSWTTASTALAALPEATKPDAARLFFYDVPDAKQSLLMFSAPTVRRADPDYYPLHVANYILGGGGFASRLTQEVREGKGYTYGIRSGMQGWRTEGRWTLSSPVRANVTLEAAALARTIVADYPTTFTADDLALTKTSLSKARAFQFEQLIDKLDMLALIGDYGLPVDYPKREAAVLDSMTVDRIRGLAQRYWPVDRMTYVIVGDAASQMERLDALGAGKPVPAKPLID</sequence>
<keyword evidence="2" id="KW-0378">Hydrolase</keyword>
<dbReference type="InterPro" id="IPR050361">
    <property type="entry name" value="MPP/UQCRC_Complex"/>
</dbReference>
<keyword evidence="8" id="KW-1185">Reference proteome</keyword>
<keyword evidence="4" id="KW-0732">Signal</keyword>
<dbReference type="Gene3D" id="3.30.830.10">
    <property type="entry name" value="Metalloenzyme, LuxS/M16 peptidase-like"/>
    <property type="match status" value="4"/>
</dbReference>
<feature type="signal peptide" evidence="4">
    <location>
        <begin position="1"/>
        <end position="24"/>
    </location>
</feature>
<dbReference type="InterPro" id="IPR007863">
    <property type="entry name" value="Peptidase_M16_C"/>
</dbReference>
<reference evidence="8" key="1">
    <citation type="journal article" date="2019" name="Int. J. Syst. Evol. Microbiol.">
        <title>The Global Catalogue of Microorganisms (GCM) 10K type strain sequencing project: providing services to taxonomists for standard genome sequencing and annotation.</title>
        <authorList>
            <consortium name="The Broad Institute Genomics Platform"/>
            <consortium name="The Broad Institute Genome Sequencing Center for Infectious Disease"/>
            <person name="Wu L."/>
            <person name="Ma J."/>
        </authorList>
    </citation>
    <scope>NUCLEOTIDE SEQUENCE [LARGE SCALE GENOMIC DNA]</scope>
    <source>
        <strain evidence="8">Q85</strain>
    </source>
</reference>
<dbReference type="SUPFAM" id="SSF63411">
    <property type="entry name" value="LuxS/MPP-like metallohydrolase"/>
    <property type="match status" value="4"/>
</dbReference>
<feature type="domain" description="Peptidase M16 N-terminal" evidence="5">
    <location>
        <begin position="534"/>
        <end position="651"/>
    </location>
</feature>
<evidence type="ECO:0000256" key="4">
    <source>
        <dbReference type="SAM" id="SignalP"/>
    </source>
</evidence>
<dbReference type="InterPro" id="IPR011249">
    <property type="entry name" value="Metalloenz_LuxS/M16"/>
</dbReference>
<evidence type="ECO:0000259" key="5">
    <source>
        <dbReference type="Pfam" id="PF00675"/>
    </source>
</evidence>
<evidence type="ECO:0000256" key="3">
    <source>
        <dbReference type="SAM" id="MobiDB-lite"/>
    </source>
</evidence>
<feature type="region of interest" description="Disordered" evidence="3">
    <location>
        <begin position="482"/>
        <end position="514"/>
    </location>
</feature>
<dbReference type="Pfam" id="PF00675">
    <property type="entry name" value="Peptidase_M16"/>
    <property type="match status" value="2"/>
</dbReference>
<gene>
    <name evidence="7" type="ORF">ACFSC3_05895</name>
</gene>
<keyword evidence="2" id="KW-0645">Protease</keyword>
<dbReference type="RefSeq" id="WP_380939467.1">
    <property type="nucleotide sequence ID" value="NZ_JBHUFC010000002.1"/>
</dbReference>
<dbReference type="Pfam" id="PF05193">
    <property type="entry name" value="Peptidase_M16_C"/>
    <property type="match status" value="2"/>
</dbReference>
<feature type="domain" description="Peptidase M16 C-terminal" evidence="6">
    <location>
        <begin position="211"/>
        <end position="380"/>
    </location>
</feature>
<feature type="chain" id="PRO_5046597546" evidence="4">
    <location>
        <begin position="25"/>
        <end position="945"/>
    </location>
</feature>
<evidence type="ECO:0000259" key="6">
    <source>
        <dbReference type="Pfam" id="PF05193"/>
    </source>
</evidence>
<dbReference type="Proteomes" id="UP001597283">
    <property type="component" value="Unassembled WGS sequence"/>
</dbReference>
<dbReference type="PANTHER" id="PTHR11851:SF49">
    <property type="entry name" value="MITOCHONDRIAL-PROCESSING PEPTIDASE SUBUNIT ALPHA"/>
    <property type="match status" value="1"/>
</dbReference>
<dbReference type="InterPro" id="IPR011765">
    <property type="entry name" value="Pept_M16_N"/>
</dbReference>
<comment type="similarity">
    <text evidence="1">Belongs to the peptidase M16 family.</text>
</comment>
<accession>A0ABW4NAF1</accession>
<proteinExistence type="inferred from homology"/>
<feature type="domain" description="Peptidase M16 N-terminal" evidence="5">
    <location>
        <begin position="56"/>
        <end position="190"/>
    </location>
</feature>
<feature type="domain" description="Peptidase M16 C-terminal" evidence="6">
    <location>
        <begin position="679"/>
        <end position="854"/>
    </location>
</feature>
<comment type="caution">
    <text evidence="7">The sequence shown here is derived from an EMBL/GenBank/DDBJ whole genome shotgun (WGS) entry which is preliminary data.</text>
</comment>
<evidence type="ECO:0000313" key="8">
    <source>
        <dbReference type="Proteomes" id="UP001597283"/>
    </source>
</evidence>
<organism evidence="7 8">
    <name type="scientific">Sphingomonas floccifaciens</name>
    <dbReference type="NCBI Taxonomy" id="1844115"/>
    <lineage>
        <taxon>Bacteria</taxon>
        <taxon>Pseudomonadati</taxon>
        <taxon>Pseudomonadota</taxon>
        <taxon>Alphaproteobacteria</taxon>
        <taxon>Sphingomonadales</taxon>
        <taxon>Sphingomonadaceae</taxon>
        <taxon>Sphingomonas</taxon>
    </lineage>
</organism>
<protein>
    <submittedName>
        <fullName evidence="7">M16 family metallopeptidase</fullName>
    </submittedName>
</protein>